<dbReference type="Proteomes" id="UP000450012">
    <property type="component" value="Unassembled WGS sequence"/>
</dbReference>
<keyword evidence="2" id="KW-1185">Reference proteome</keyword>
<dbReference type="RefSeq" id="WP_161012880.1">
    <property type="nucleotide sequence ID" value="NZ_WWCK01000002.1"/>
</dbReference>
<evidence type="ECO:0000313" key="1">
    <source>
        <dbReference type="EMBL" id="MYM66284.1"/>
    </source>
</evidence>
<name>A0A7X4GPJ9_9BURK</name>
<reference evidence="1 2" key="1">
    <citation type="submission" date="2019-12" db="EMBL/GenBank/DDBJ databases">
        <title>Novel species isolated from a subtropical stream in China.</title>
        <authorList>
            <person name="Lu H."/>
        </authorList>
    </citation>
    <scope>NUCLEOTIDE SEQUENCE [LARGE SCALE GENOMIC DNA]</scope>
    <source>
        <strain evidence="1 2">FT55W</strain>
    </source>
</reference>
<gene>
    <name evidence="1" type="ORF">GTP45_05465</name>
</gene>
<sequence>MDILASAMRRLLTSIGTMGGLALRVWKLLSHLIFLEERRRVEHLRNEGHEIQNMQAYEKLLAQHAKLMRALGSSPKDVETLIVELMN</sequence>
<organism evidence="1 2">
    <name type="scientific">Duganella rivi</name>
    <dbReference type="NCBI Taxonomy" id="2666083"/>
    <lineage>
        <taxon>Bacteria</taxon>
        <taxon>Pseudomonadati</taxon>
        <taxon>Pseudomonadota</taxon>
        <taxon>Betaproteobacteria</taxon>
        <taxon>Burkholderiales</taxon>
        <taxon>Oxalobacteraceae</taxon>
        <taxon>Telluria group</taxon>
        <taxon>Duganella</taxon>
    </lineage>
</organism>
<protein>
    <submittedName>
        <fullName evidence="1">Uncharacterized protein</fullName>
    </submittedName>
</protein>
<dbReference type="EMBL" id="WWCK01000002">
    <property type="protein sequence ID" value="MYM66284.1"/>
    <property type="molecule type" value="Genomic_DNA"/>
</dbReference>
<accession>A0A7X4GPJ9</accession>
<proteinExistence type="predicted"/>
<evidence type="ECO:0000313" key="2">
    <source>
        <dbReference type="Proteomes" id="UP000450012"/>
    </source>
</evidence>
<dbReference type="AlphaFoldDB" id="A0A7X4GPJ9"/>
<comment type="caution">
    <text evidence="1">The sequence shown here is derived from an EMBL/GenBank/DDBJ whole genome shotgun (WGS) entry which is preliminary data.</text>
</comment>